<evidence type="ECO:0008006" key="3">
    <source>
        <dbReference type="Google" id="ProtNLM"/>
    </source>
</evidence>
<comment type="caution">
    <text evidence="1">The sequence shown here is derived from an EMBL/GenBank/DDBJ whole genome shotgun (WGS) entry which is preliminary data.</text>
</comment>
<name>A0A9Q2XEZ1_9PSED</name>
<keyword evidence="2" id="KW-1185">Reference proteome</keyword>
<dbReference type="PANTHER" id="PTHR21015:SF28">
    <property type="entry name" value="SLL1722 PROTEIN"/>
    <property type="match status" value="1"/>
</dbReference>
<evidence type="ECO:0000313" key="2">
    <source>
        <dbReference type="Proteomes" id="UP001106592"/>
    </source>
</evidence>
<reference evidence="1" key="2">
    <citation type="journal article" date="2023" name="Plant Pathol.">
        <title>Dismantling and reorganizing Pseudomonas marginalis sensu#lato.</title>
        <authorList>
            <person name="Sawada H."/>
            <person name="Fujikawa T."/>
            <person name="Satou M."/>
        </authorList>
    </citation>
    <scope>NUCLEOTIDE SEQUENCE</scope>
    <source>
        <strain evidence="1">MAFF 301350</strain>
    </source>
</reference>
<dbReference type="Proteomes" id="UP001106592">
    <property type="component" value="Unassembled WGS sequence"/>
</dbReference>
<dbReference type="RefSeq" id="WP_217973486.1">
    <property type="nucleotide sequence ID" value="NZ_JAHTBI010000008.1"/>
</dbReference>
<dbReference type="AlphaFoldDB" id="A0A9Q2XEZ1"/>
<accession>A0A9Q2XEZ1</accession>
<dbReference type="PANTHER" id="PTHR21015">
    <property type="entry name" value="UDP-N-ACETYLGLUCOSAMINE--N-ACETYLMURAMYL-(PENTAPEPTIDE) PYROPHOSPHORYL-UNDECAPRENOL N-ACETYLGLUCOSAMINE TRANSFERASE 1"/>
    <property type="match status" value="1"/>
</dbReference>
<organism evidence="1 2">
    <name type="scientific">Pseudomonas aegrilactucae</name>
    <dbReference type="NCBI Taxonomy" id="2854028"/>
    <lineage>
        <taxon>Bacteria</taxon>
        <taxon>Pseudomonadati</taxon>
        <taxon>Pseudomonadota</taxon>
        <taxon>Gammaproteobacteria</taxon>
        <taxon>Pseudomonadales</taxon>
        <taxon>Pseudomonadaceae</taxon>
        <taxon>Pseudomonas</taxon>
    </lineage>
</organism>
<evidence type="ECO:0000313" key="1">
    <source>
        <dbReference type="EMBL" id="MBV6285953.1"/>
    </source>
</evidence>
<dbReference type="GO" id="GO:0016757">
    <property type="term" value="F:glycosyltransferase activity"/>
    <property type="evidence" value="ECO:0007669"/>
    <property type="project" value="TreeGrafter"/>
</dbReference>
<dbReference type="EMBL" id="JAHTBI010000008">
    <property type="protein sequence ID" value="MBV6285953.1"/>
    <property type="molecule type" value="Genomic_DNA"/>
</dbReference>
<gene>
    <name evidence="1" type="ORF">KUO17_02655</name>
</gene>
<reference evidence="1" key="1">
    <citation type="journal article" date="2022" name="Int. J. Syst. Evol. Microbiol.">
        <title>Pseudomonas aegrilactucae sp. nov. and Pseudomonas morbosilactucae sp. nov., pathogens causing bacterial rot of lettuce in Japan.</title>
        <authorList>
            <person name="Sawada H."/>
            <person name="Fujikawa T."/>
            <person name="Satou M."/>
        </authorList>
    </citation>
    <scope>NUCLEOTIDE SEQUENCE</scope>
    <source>
        <strain evidence="1">MAFF 301350</strain>
    </source>
</reference>
<protein>
    <recommendedName>
        <fullName evidence="3">Glycosyl transferase family 28 C-terminal domain-containing protein</fullName>
    </recommendedName>
</protein>
<proteinExistence type="predicted"/>
<sequence>MHIWVQFSKVLRVGWRLLFEVFPRERGVIKKAVGLAKRLLKQFLMRAWLAVPSFKGLTYKPDANVFLFLPINGAGLGHLTRSLAVARRLQQQKPDAKIVFLTTSIGVTLVHRAGFACHHVPPAALLNESPVAWNQLFFRNIDAVLALHRPGTLVFDGTAPYLGLQRIMRRYASIRYVWIKRGLYKAGVDQQKLKGYIALFDSIIAPGELSEAKDASDEVETKVRRVDPIALLDPQDLLDRPTARKILRLSQDRPCAYVQLGAGNINGIADLQDSVIRHLQRRGIEVVLGQSPIALKPEPNLDADSVIVDYPNSRYFAAFDFSILAGGYNSVCEAVMLGLPTLFVPNMSTGADDQLRRVEMTANFGPYKVLTEIDESVLDASIEAFLSERIPSSYRGRNGAEAAAKILLELR</sequence>